<sequence>MRDDVEALTLMAEEIALLRDLARQNMSDPSWVLVRACAEHMNDIMDHFTQDESHMRGEMPWWRQFQERS</sequence>
<reference evidence="1 2" key="1">
    <citation type="submission" date="2017-04" db="EMBL/GenBank/DDBJ databases">
        <title>Characterization, genome and methylation analysis of a phthalic acid esters degrading strain Sphingobium yanoikuyae SHJ.</title>
        <authorList>
            <person name="Feng L."/>
        </authorList>
    </citation>
    <scope>NUCLEOTIDE SEQUENCE [LARGE SCALE GENOMIC DNA]</scope>
    <source>
        <strain evidence="1 2">SHJ</strain>
    </source>
</reference>
<evidence type="ECO:0000313" key="1">
    <source>
        <dbReference type="EMBL" id="ATP17962.1"/>
    </source>
</evidence>
<proteinExistence type="predicted"/>
<dbReference type="AlphaFoldDB" id="A0A0J9CZG0"/>
<organism evidence="1 2">
    <name type="scientific">Sphingobium yanoikuyae</name>
    <name type="common">Sphingomonas yanoikuyae</name>
    <dbReference type="NCBI Taxonomy" id="13690"/>
    <lineage>
        <taxon>Bacteria</taxon>
        <taxon>Pseudomonadati</taxon>
        <taxon>Pseudomonadota</taxon>
        <taxon>Alphaproteobacteria</taxon>
        <taxon>Sphingomonadales</taxon>
        <taxon>Sphingomonadaceae</taxon>
        <taxon>Sphingobium</taxon>
    </lineage>
</organism>
<evidence type="ECO:0000313" key="2">
    <source>
        <dbReference type="Proteomes" id="UP000037029"/>
    </source>
</evidence>
<dbReference type="RefSeq" id="WP_048938095.1">
    <property type="nucleotide sequence ID" value="NZ_CP020925.1"/>
</dbReference>
<accession>A0A0J9CZG0</accession>
<name>A0A0J9CZG0_SPHYA</name>
<dbReference type="EMBL" id="CP020925">
    <property type="protein sequence ID" value="ATP17962.1"/>
    <property type="molecule type" value="Genomic_DNA"/>
</dbReference>
<protein>
    <submittedName>
        <fullName evidence="1">Uncharacterized protein</fullName>
    </submittedName>
</protein>
<gene>
    <name evidence="1" type="ORF">BV87_05900</name>
</gene>
<dbReference type="Proteomes" id="UP000037029">
    <property type="component" value="Chromosome"/>
</dbReference>